<keyword evidence="1" id="KW-0175">Coiled coil</keyword>
<organism evidence="2 3">
    <name type="scientific">Timema podura</name>
    <name type="common">Walking stick</name>
    <dbReference type="NCBI Taxonomy" id="61482"/>
    <lineage>
        <taxon>Eukaryota</taxon>
        <taxon>Metazoa</taxon>
        <taxon>Ecdysozoa</taxon>
        <taxon>Arthropoda</taxon>
        <taxon>Hexapoda</taxon>
        <taxon>Insecta</taxon>
        <taxon>Pterygota</taxon>
        <taxon>Neoptera</taxon>
        <taxon>Polyneoptera</taxon>
        <taxon>Phasmatodea</taxon>
        <taxon>Timematodea</taxon>
        <taxon>Timematoidea</taxon>
        <taxon>Timematidae</taxon>
        <taxon>Timema</taxon>
    </lineage>
</organism>
<gene>
    <name evidence="2" type="ORF">TPAB3V08_LOCUS1498</name>
</gene>
<name>A0ABN7NFA5_TIMPD</name>
<dbReference type="Proteomes" id="UP001153148">
    <property type="component" value="Unassembled WGS sequence"/>
</dbReference>
<proteinExistence type="predicted"/>
<evidence type="ECO:0000313" key="2">
    <source>
        <dbReference type="EMBL" id="CAG2054474.1"/>
    </source>
</evidence>
<feature type="coiled-coil region" evidence="1">
    <location>
        <begin position="26"/>
        <end position="81"/>
    </location>
</feature>
<comment type="caution">
    <text evidence="2">The sequence shown here is derived from an EMBL/GenBank/DDBJ whole genome shotgun (WGS) entry which is preliminary data.</text>
</comment>
<accession>A0ABN7NFA5</accession>
<reference evidence="2" key="1">
    <citation type="submission" date="2021-03" db="EMBL/GenBank/DDBJ databases">
        <authorList>
            <person name="Tran Van P."/>
        </authorList>
    </citation>
    <scope>NUCLEOTIDE SEQUENCE</scope>
</reference>
<sequence length="152" mass="17834">MKSEVKNLVQRCQGLETYQVDCNKKITEYEKDLADCRLLISQHEARMKSLQESMREAENKKRTLEEDIDSLREECAKMKAAEHVHAVSSRCFIVSVTWYCAVDCRLTFFPLMLSSKEKTEEKEQANKMREALEVQMDQLRDVHQKQVDNTAR</sequence>
<feature type="coiled-coil region" evidence="1">
    <location>
        <begin position="115"/>
        <end position="149"/>
    </location>
</feature>
<evidence type="ECO:0000256" key="1">
    <source>
        <dbReference type="SAM" id="Coils"/>
    </source>
</evidence>
<evidence type="ECO:0000313" key="3">
    <source>
        <dbReference type="Proteomes" id="UP001153148"/>
    </source>
</evidence>
<protein>
    <submittedName>
        <fullName evidence="2">Uncharacterized protein</fullName>
    </submittedName>
</protein>
<dbReference type="EMBL" id="CAJPIN010001358">
    <property type="protein sequence ID" value="CAG2054474.1"/>
    <property type="molecule type" value="Genomic_DNA"/>
</dbReference>
<keyword evidence="3" id="KW-1185">Reference proteome</keyword>
<dbReference type="Gene3D" id="1.20.5.340">
    <property type="match status" value="1"/>
</dbReference>